<gene>
    <name evidence="1" type="ORF">CTRU02_203049</name>
</gene>
<sequence length="297" mass="33831">MSVPNHDRSTTTFEQDAMTQHNELIEAADNWSGVSSSKERRRIQNRINQRARRQTGRRKLTELCSDLRASGNNNEEDGGTSSAIEDAGAGYILLPCARKRAQMIKFAREAQINFSLGTPQPTQLEALVGLNLLNALARNARILGFIPQSLCEDHFISPFNLEGPRLPCGPRQASSWPPYLRPTEVQYKITHHPFLDLFPIPSLRETAIRAEDLGFFDEDEFCNDIFGHDHENDEGNGERPRLIVWGESWDPRGWEANAAFIKKWAWLIRGCPELLEGTNRWRQKRGEKRITLGRGQK</sequence>
<evidence type="ECO:0000313" key="2">
    <source>
        <dbReference type="Proteomes" id="UP000805649"/>
    </source>
</evidence>
<proteinExistence type="predicted"/>
<evidence type="ECO:0000313" key="1">
    <source>
        <dbReference type="EMBL" id="KAL0940286.1"/>
    </source>
</evidence>
<name>A0ACC3Z861_COLTU</name>
<organism evidence="1 2">
    <name type="scientific">Colletotrichum truncatum</name>
    <name type="common">Anthracnose fungus</name>
    <name type="synonym">Colletotrichum capsici</name>
    <dbReference type="NCBI Taxonomy" id="5467"/>
    <lineage>
        <taxon>Eukaryota</taxon>
        <taxon>Fungi</taxon>
        <taxon>Dikarya</taxon>
        <taxon>Ascomycota</taxon>
        <taxon>Pezizomycotina</taxon>
        <taxon>Sordariomycetes</taxon>
        <taxon>Hypocreomycetidae</taxon>
        <taxon>Glomerellales</taxon>
        <taxon>Glomerellaceae</taxon>
        <taxon>Colletotrichum</taxon>
        <taxon>Colletotrichum truncatum species complex</taxon>
    </lineage>
</organism>
<dbReference type="Proteomes" id="UP000805649">
    <property type="component" value="Unassembled WGS sequence"/>
</dbReference>
<comment type="caution">
    <text evidence="1">The sequence shown here is derived from an EMBL/GenBank/DDBJ whole genome shotgun (WGS) entry which is preliminary data.</text>
</comment>
<protein>
    <submittedName>
        <fullName evidence="1">Uncharacterized protein</fullName>
    </submittedName>
</protein>
<keyword evidence="2" id="KW-1185">Reference proteome</keyword>
<dbReference type="EMBL" id="VUJX02000002">
    <property type="protein sequence ID" value="KAL0940286.1"/>
    <property type="molecule type" value="Genomic_DNA"/>
</dbReference>
<reference evidence="1 2" key="1">
    <citation type="journal article" date="2020" name="Phytopathology">
        <title>Genome Sequence Resources of Colletotrichum truncatum, C. plurivorum, C. musicola, and C. sojae: Four Species Pathogenic to Soybean (Glycine max).</title>
        <authorList>
            <person name="Rogerio F."/>
            <person name="Boufleur T.R."/>
            <person name="Ciampi-Guillardi M."/>
            <person name="Sukno S.A."/>
            <person name="Thon M.R."/>
            <person name="Massola Junior N.S."/>
            <person name="Baroncelli R."/>
        </authorList>
    </citation>
    <scope>NUCLEOTIDE SEQUENCE [LARGE SCALE GENOMIC DNA]</scope>
    <source>
        <strain evidence="1 2">CMES1059</strain>
    </source>
</reference>
<accession>A0ACC3Z861</accession>